<feature type="domain" description="DUF5610" evidence="1">
    <location>
        <begin position="74"/>
        <end position="168"/>
    </location>
</feature>
<gene>
    <name evidence="2" type="ORF">DXV75_16345</name>
</gene>
<dbReference type="EMBL" id="QRHA01000016">
    <property type="protein sequence ID" value="RDV24030.1"/>
    <property type="molecule type" value="Genomic_DNA"/>
</dbReference>
<dbReference type="RefSeq" id="WP_115594505.1">
    <property type="nucleotide sequence ID" value="NZ_QRHA01000016.1"/>
</dbReference>
<evidence type="ECO:0000259" key="1">
    <source>
        <dbReference type="Pfam" id="PF18433"/>
    </source>
</evidence>
<accession>A0A3D8M352</accession>
<dbReference type="Pfam" id="PF18433">
    <property type="entry name" value="DUF5610"/>
    <property type="match status" value="1"/>
</dbReference>
<dbReference type="Proteomes" id="UP000256561">
    <property type="component" value="Unassembled WGS sequence"/>
</dbReference>
<keyword evidence="3" id="KW-1185">Reference proteome</keyword>
<protein>
    <submittedName>
        <fullName evidence="2">DUF4367 domain-containing protein</fullName>
    </submittedName>
</protein>
<reference evidence="3" key="1">
    <citation type="submission" date="2018-08" db="EMBL/GenBank/DDBJ databases">
        <authorList>
            <person name="Zhang J."/>
            <person name="Du Z.-J."/>
        </authorList>
    </citation>
    <scope>NUCLEOTIDE SEQUENCE [LARGE SCALE GENOMIC DNA]</scope>
    <source>
        <strain evidence="3">KCTC 52655</strain>
    </source>
</reference>
<proteinExistence type="predicted"/>
<dbReference type="OrthoDB" id="7366224at2"/>
<comment type="caution">
    <text evidence="2">The sequence shown here is derived from an EMBL/GenBank/DDBJ whole genome shotgun (WGS) entry which is preliminary data.</text>
</comment>
<evidence type="ECO:0000313" key="3">
    <source>
        <dbReference type="Proteomes" id="UP000256561"/>
    </source>
</evidence>
<name>A0A3D8M352_9ALTE</name>
<dbReference type="InterPro" id="IPR041651">
    <property type="entry name" value="DUF5610"/>
</dbReference>
<dbReference type="AlphaFoldDB" id="A0A3D8M352"/>
<sequence length="420" mass="46567">MNLDQIKAAPANTKAPVHPDIALKKQLQEQGLKQAAEFQNRQAGSVQVTSTQTVIGLKVLSHSLSTSVVVDEKRLPAEKTEPEEKPASLFDFEKVASNVMKFVGGVIRSAAQNGANSEKLGGLFEQARSGVARGIAMAEKDLGGLLDSQIAEGIERSRSLLARQLDELEKQLAGDSPDEIVDTITRAEIEVLASDSKEGSLRIKTRDGDELQLRFESFEQFELNARNLLASQEKGTNQNEQYIAAEYSHQHYESGSIHFSLNGELDEGELEAIADLVSQTHDLAETFFAGDLDMAFERALELGFDDQELTGYALQLTREQRSQVVQAYEDVRHYREGKPGEGNYGSSVRPVSQYLDKMMDVMERAKGKLASEQDYYVLVNGLISQMEGVQVPDLIYAINRFHSFNNKLTDNLPEFMQVDS</sequence>
<evidence type="ECO:0000313" key="2">
    <source>
        <dbReference type="EMBL" id="RDV24030.1"/>
    </source>
</evidence>
<organism evidence="2 3">
    <name type="scientific">Alteromonas aestuariivivens</name>
    <dbReference type="NCBI Taxonomy" id="1938339"/>
    <lineage>
        <taxon>Bacteria</taxon>
        <taxon>Pseudomonadati</taxon>
        <taxon>Pseudomonadota</taxon>
        <taxon>Gammaproteobacteria</taxon>
        <taxon>Alteromonadales</taxon>
        <taxon>Alteromonadaceae</taxon>
        <taxon>Alteromonas/Salinimonas group</taxon>
        <taxon>Alteromonas</taxon>
    </lineage>
</organism>